<evidence type="ECO:0000259" key="3">
    <source>
        <dbReference type="Pfam" id="PF04092"/>
    </source>
</evidence>
<dbReference type="SUPFAM" id="SSF74877">
    <property type="entry name" value="Major surface antigen p30, SAG1"/>
    <property type="match status" value="1"/>
</dbReference>
<dbReference type="Pfam" id="PF04092">
    <property type="entry name" value="SAG"/>
    <property type="match status" value="1"/>
</dbReference>
<feature type="signal peptide" evidence="2">
    <location>
        <begin position="1"/>
        <end position="19"/>
    </location>
</feature>
<dbReference type="EMBL" id="MK825889">
    <property type="protein sequence ID" value="QFV20529.1"/>
    <property type="molecule type" value="mRNA"/>
</dbReference>
<evidence type="ECO:0000256" key="1">
    <source>
        <dbReference type="SAM" id="MobiDB-lite"/>
    </source>
</evidence>
<dbReference type="AlphaFoldDB" id="A0A5P9S3L8"/>
<feature type="chain" id="PRO_5024431362" description="SRS domain-containing protein" evidence="2">
    <location>
        <begin position="20"/>
        <end position="294"/>
    </location>
</feature>
<dbReference type="GO" id="GO:0016020">
    <property type="term" value="C:membrane"/>
    <property type="evidence" value="ECO:0007669"/>
    <property type="project" value="InterPro"/>
</dbReference>
<protein>
    <recommendedName>
        <fullName evidence="3">SRS domain-containing protein</fullName>
    </recommendedName>
</protein>
<dbReference type="InterPro" id="IPR036755">
    <property type="entry name" value="SRS_dom_sf"/>
</dbReference>
<proteinExistence type="evidence at transcript level"/>
<feature type="domain" description="SRS" evidence="3">
    <location>
        <begin position="41"/>
        <end position="141"/>
    </location>
</feature>
<dbReference type="Gene3D" id="2.60.40.1320">
    <property type="entry name" value="SRS domain"/>
    <property type="match status" value="2"/>
</dbReference>
<organism evidence="4">
    <name type="scientific">Sarcocystis aucheniae</name>
    <dbReference type="NCBI Taxonomy" id="65407"/>
    <lineage>
        <taxon>Eukaryota</taxon>
        <taxon>Sar</taxon>
        <taxon>Alveolata</taxon>
        <taxon>Apicomplexa</taxon>
        <taxon>Conoidasida</taxon>
        <taxon>Coccidia</taxon>
        <taxon>Eucoccidiorida</taxon>
        <taxon>Eimeriorina</taxon>
        <taxon>Sarcocystidae</taxon>
        <taxon>Sarcocystis</taxon>
    </lineage>
</organism>
<reference evidence="4" key="1">
    <citation type="journal article" date="2019" name="Transbound. Emerg. Dis.">
        <title>In silico identification of immunotherapeutic and diagnostic targets in the glycosylphosphatidylinositol metabolism of the coccidian Sarcocystis aucheniae.</title>
        <authorList>
            <person name="Decker C."/>
            <person name="Wieser S.N."/>
            <person name="Soria M."/>
            <person name="de Alba P."/>
            <person name="Florin-Christensen M."/>
            <person name="Schnittger L."/>
        </authorList>
    </citation>
    <scope>NUCLEOTIDE SEQUENCE</scope>
    <source>
        <strain evidence="4">T1</strain>
    </source>
</reference>
<evidence type="ECO:0000313" key="4">
    <source>
        <dbReference type="EMBL" id="QFV20529.1"/>
    </source>
</evidence>
<accession>A0A5P9S3L8</accession>
<sequence>MKLSGLAVVATLAVPVAVAPPLPALSEGASKNIEVDCDESGAGKKATVSVADTTVTLQCHSTYTVDPPASSNGEGQNVYRDNACENKTTLGSMCPGATGTPSGHEGLTLKFPELPQEKAVFYIRCKKTDGDDKTCVVEVTVDAAPPADANPDGESQQGGGQQVTAQECPAAGQYITLKIEGAGATAKFTCGGGLSLIPTDSKMIFAENCTKQEDLQDLERSDTKNVFTLTATKKPPKKKLCYLCGKPGAADAQKKLRTAEFCAVYVETGAGTKLLSRFTFSLMLSCVATALQFS</sequence>
<feature type="region of interest" description="Disordered" evidence="1">
    <location>
        <begin position="144"/>
        <end position="164"/>
    </location>
</feature>
<keyword evidence="2" id="KW-0732">Signal</keyword>
<name>A0A5P9S3L8_9APIC</name>
<dbReference type="InterPro" id="IPR007226">
    <property type="entry name" value="SRS_dom"/>
</dbReference>
<evidence type="ECO:0000256" key="2">
    <source>
        <dbReference type="SAM" id="SignalP"/>
    </source>
</evidence>